<keyword evidence="3" id="KW-1185">Reference proteome</keyword>
<dbReference type="SUPFAM" id="SSF53850">
    <property type="entry name" value="Periplasmic binding protein-like II"/>
    <property type="match status" value="1"/>
</dbReference>
<dbReference type="Gene3D" id="3.40.190.150">
    <property type="entry name" value="Bordetella uptake gene, domain 1"/>
    <property type="match status" value="1"/>
</dbReference>
<dbReference type="KEGG" id="emx:FKV68_16680"/>
<dbReference type="Proteomes" id="UP000510721">
    <property type="component" value="Chromosome"/>
</dbReference>
<evidence type="ECO:0000313" key="3">
    <source>
        <dbReference type="Proteomes" id="UP000510721"/>
    </source>
</evidence>
<comment type="similarity">
    <text evidence="1">Belongs to the UPF0065 (bug) family.</text>
</comment>
<dbReference type="EMBL" id="CP041238">
    <property type="protein sequence ID" value="QLL62964.1"/>
    <property type="molecule type" value="Genomic_DNA"/>
</dbReference>
<evidence type="ECO:0000256" key="1">
    <source>
        <dbReference type="ARBA" id="ARBA00006987"/>
    </source>
</evidence>
<accession>A0A859QG81</accession>
<organism evidence="2 3">
    <name type="scientific">Sinorhizobium mexicanum</name>
    <dbReference type="NCBI Taxonomy" id="375549"/>
    <lineage>
        <taxon>Bacteria</taxon>
        <taxon>Pseudomonadati</taxon>
        <taxon>Pseudomonadota</taxon>
        <taxon>Alphaproteobacteria</taxon>
        <taxon>Hyphomicrobiales</taxon>
        <taxon>Rhizobiaceae</taxon>
        <taxon>Sinorhizobium/Ensifer group</taxon>
        <taxon>Sinorhizobium</taxon>
    </lineage>
</organism>
<dbReference type="InterPro" id="IPR005064">
    <property type="entry name" value="BUG"/>
</dbReference>
<dbReference type="CDD" id="cd07012">
    <property type="entry name" value="PBP2_Bug_TTT"/>
    <property type="match status" value="1"/>
</dbReference>
<protein>
    <submittedName>
        <fullName evidence="2">Tripartite tricarboxylate transporter substrate binding protein</fullName>
    </submittedName>
</protein>
<gene>
    <name evidence="2" type="ORF">FKV68_16680</name>
</gene>
<dbReference type="PANTHER" id="PTHR42928">
    <property type="entry name" value="TRICARBOXYLATE-BINDING PROTEIN"/>
    <property type="match status" value="1"/>
</dbReference>
<name>A0A859QG81_9HYPH</name>
<dbReference type="Pfam" id="PF03401">
    <property type="entry name" value="TctC"/>
    <property type="match status" value="1"/>
</dbReference>
<evidence type="ECO:0000313" key="2">
    <source>
        <dbReference type="EMBL" id="QLL62964.1"/>
    </source>
</evidence>
<dbReference type="Gene3D" id="3.40.190.10">
    <property type="entry name" value="Periplasmic binding protein-like II"/>
    <property type="match status" value="1"/>
</dbReference>
<dbReference type="AlphaFoldDB" id="A0A859QG81"/>
<dbReference type="RefSeq" id="WP_180938877.1">
    <property type="nucleotide sequence ID" value="NZ_CP041238.1"/>
</dbReference>
<dbReference type="PANTHER" id="PTHR42928:SF5">
    <property type="entry name" value="BLR1237 PROTEIN"/>
    <property type="match status" value="1"/>
</dbReference>
<sequence length="316" mass="33115">MNVIPTMFGAALMVAAGIGTAAAEYPDHPITFLIPFGAGGGTDVGVRTAVPYLERCIGNGATIVVENKPGASGQLGFAHLATSNPDGYMISTLNAPNVEVGAITGTSYTLDKFDLLGNIVGTNVTLAVSKSSNIQTLDDLIKVAKESSTPMNLGTASIAADDHLMALRFAKMAGVRFTTLPLESAGGVRNAVIGGHVQVGSISNTETAPYLDQLRVLAVAAPQRVKELPDVPTFRELGYDLVAGSNHVLGIRAGTPEPIRAKLAGCIAQVAKDPGFLEEAKKRSIALNVMSDSEVKEFISKEDADLRALWKSDPWQ</sequence>
<dbReference type="InterPro" id="IPR042100">
    <property type="entry name" value="Bug_dom1"/>
</dbReference>
<proteinExistence type="inferred from homology"/>
<dbReference type="PIRSF" id="PIRSF017082">
    <property type="entry name" value="YflP"/>
    <property type="match status" value="1"/>
</dbReference>
<reference evidence="2 3" key="1">
    <citation type="submission" date="2019-06" db="EMBL/GenBank/DDBJ databases">
        <title>Complete genome sequence of Ensifer mexicanus ITTG R7 isolated from nodules of Acacia angustissima (Mill.) Kuntze.</title>
        <authorList>
            <person name="Rincon-Rosales R."/>
            <person name="Rogel M.A."/>
            <person name="Guerrero G."/>
            <person name="Rincon-Molina C.I."/>
            <person name="Lopez-Lopez A."/>
            <person name="Martinez-Romero E."/>
        </authorList>
    </citation>
    <scope>NUCLEOTIDE SEQUENCE [LARGE SCALE GENOMIC DNA]</scope>
    <source>
        <strain evidence="2 3">ITTG R7</strain>
    </source>
</reference>